<dbReference type="EMBL" id="JANIPJ010000003">
    <property type="protein sequence ID" value="MCR2803602.1"/>
    <property type="molecule type" value="Genomic_DNA"/>
</dbReference>
<dbReference type="SMART" id="SM00347">
    <property type="entry name" value="HTH_MARR"/>
    <property type="match status" value="1"/>
</dbReference>
<evidence type="ECO:0000259" key="3">
    <source>
        <dbReference type="PROSITE" id="PS50995"/>
    </source>
</evidence>
<gene>
    <name evidence="4" type="ORF">NQZ67_06855</name>
</gene>
<dbReference type="AlphaFoldDB" id="A0A9X2SAA3"/>
<evidence type="ECO:0000256" key="2">
    <source>
        <dbReference type="SAM" id="MobiDB-lite"/>
    </source>
</evidence>
<evidence type="ECO:0000256" key="1">
    <source>
        <dbReference type="ARBA" id="ARBA00023125"/>
    </source>
</evidence>
<reference evidence="4" key="1">
    <citation type="submission" date="2022-08" db="EMBL/GenBank/DDBJ databases">
        <title>The genomic sequence of strain Paenibacillus sp. SCIV0701.</title>
        <authorList>
            <person name="Zhao H."/>
        </authorList>
    </citation>
    <scope>NUCLEOTIDE SEQUENCE</scope>
    <source>
        <strain evidence="4">SCIV0701</strain>
    </source>
</reference>
<dbReference type="RefSeq" id="WP_257444021.1">
    <property type="nucleotide sequence ID" value="NZ_JANIPJ010000003.1"/>
</dbReference>
<dbReference type="PRINTS" id="PR00598">
    <property type="entry name" value="HTHMARR"/>
</dbReference>
<dbReference type="InterPro" id="IPR000835">
    <property type="entry name" value="HTH_MarR-typ"/>
</dbReference>
<dbReference type="SUPFAM" id="SSF46785">
    <property type="entry name" value="Winged helix' DNA-binding domain"/>
    <property type="match status" value="1"/>
</dbReference>
<dbReference type="InterPro" id="IPR036388">
    <property type="entry name" value="WH-like_DNA-bd_sf"/>
</dbReference>
<comment type="caution">
    <text evidence="4">The sequence shown here is derived from an EMBL/GenBank/DDBJ whole genome shotgun (WGS) entry which is preliminary data.</text>
</comment>
<dbReference type="PANTHER" id="PTHR33164">
    <property type="entry name" value="TRANSCRIPTIONAL REGULATOR, MARR FAMILY"/>
    <property type="match status" value="1"/>
</dbReference>
<dbReference type="GO" id="GO:0006950">
    <property type="term" value="P:response to stress"/>
    <property type="evidence" value="ECO:0007669"/>
    <property type="project" value="TreeGrafter"/>
</dbReference>
<keyword evidence="1" id="KW-0238">DNA-binding</keyword>
<name>A0A9X2SAA3_9BACL</name>
<proteinExistence type="predicted"/>
<dbReference type="GO" id="GO:0003700">
    <property type="term" value="F:DNA-binding transcription factor activity"/>
    <property type="evidence" value="ECO:0007669"/>
    <property type="project" value="InterPro"/>
</dbReference>
<keyword evidence="5" id="KW-1185">Reference proteome</keyword>
<feature type="domain" description="HTH marR-type" evidence="3">
    <location>
        <begin position="5"/>
        <end position="140"/>
    </location>
</feature>
<evidence type="ECO:0000313" key="5">
    <source>
        <dbReference type="Proteomes" id="UP001141950"/>
    </source>
</evidence>
<dbReference type="InterPro" id="IPR039422">
    <property type="entry name" value="MarR/SlyA-like"/>
</dbReference>
<dbReference type="PANTHER" id="PTHR33164:SF89">
    <property type="entry name" value="MARR FAMILY REGULATORY PROTEIN"/>
    <property type="match status" value="1"/>
</dbReference>
<dbReference type="GO" id="GO:0003677">
    <property type="term" value="F:DNA binding"/>
    <property type="evidence" value="ECO:0007669"/>
    <property type="project" value="UniProtKB-KW"/>
</dbReference>
<feature type="region of interest" description="Disordered" evidence="2">
    <location>
        <begin position="156"/>
        <end position="179"/>
    </location>
</feature>
<dbReference type="PROSITE" id="PS50995">
    <property type="entry name" value="HTH_MARR_2"/>
    <property type="match status" value="1"/>
</dbReference>
<protein>
    <submittedName>
        <fullName evidence="4">MarR family transcriptional regulator</fullName>
    </submittedName>
</protein>
<dbReference type="Pfam" id="PF01047">
    <property type="entry name" value="MarR"/>
    <property type="match status" value="1"/>
</dbReference>
<organism evidence="4 5">
    <name type="scientific">Paenibacillus soyae</name>
    <dbReference type="NCBI Taxonomy" id="2969249"/>
    <lineage>
        <taxon>Bacteria</taxon>
        <taxon>Bacillati</taxon>
        <taxon>Bacillota</taxon>
        <taxon>Bacilli</taxon>
        <taxon>Bacillales</taxon>
        <taxon>Paenibacillaceae</taxon>
        <taxon>Paenibacillus</taxon>
    </lineage>
</organism>
<dbReference type="InterPro" id="IPR036390">
    <property type="entry name" value="WH_DNA-bd_sf"/>
</dbReference>
<evidence type="ECO:0000313" key="4">
    <source>
        <dbReference type="EMBL" id="MCR2803602.1"/>
    </source>
</evidence>
<accession>A0A9X2SAA3</accession>
<dbReference type="Gene3D" id="1.10.10.10">
    <property type="entry name" value="Winged helix-like DNA-binding domain superfamily/Winged helix DNA-binding domain"/>
    <property type="match status" value="1"/>
</dbReference>
<sequence length="179" mass="20567">MEEKDWSLLEEADWAFRKLVRRFVKERDKISVEGLSLPGLLILNSILQQGEQRLGELAEQFDFTSGAVTALVDKLEAGGYAVRTRSEEDRRTVVLGITEQGRELLKRNRHVGTHMIRVLLDGFSPEELRTLTTFHKRLQGNVERFADEVLTYAEQNKAEASQEPAEPNGQYRSKRFISY</sequence>
<dbReference type="Proteomes" id="UP001141950">
    <property type="component" value="Unassembled WGS sequence"/>
</dbReference>